<sequence>EQKNAALAEIQKKNANQSELEESIQADTRARLSAIRAQFDANKPAAVRKLVEAVASAPLDAPPAPPAAASL</sequence>
<comment type="caution">
    <text evidence="1">The sequence shown here is derived from an EMBL/GenBank/DDBJ whole genome shotgun (WGS) entry which is preliminary data.</text>
</comment>
<protein>
    <submittedName>
        <fullName evidence="1">Uncharacterized protein</fullName>
    </submittedName>
</protein>
<reference evidence="1" key="1">
    <citation type="submission" date="2022-07" db="EMBL/GenBank/DDBJ databases">
        <title>Phylogenomic reconstructions and comparative analyses of Kickxellomycotina fungi.</title>
        <authorList>
            <person name="Reynolds N.K."/>
            <person name="Stajich J.E."/>
            <person name="Barry K."/>
            <person name="Grigoriev I.V."/>
            <person name="Crous P."/>
            <person name="Smith M.E."/>
        </authorList>
    </citation>
    <scope>NUCLEOTIDE SEQUENCE</scope>
    <source>
        <strain evidence="1">BCRC 34780</strain>
    </source>
</reference>
<dbReference type="Proteomes" id="UP001140087">
    <property type="component" value="Unassembled WGS sequence"/>
</dbReference>
<keyword evidence="2" id="KW-1185">Reference proteome</keyword>
<name>A0ACC1KR79_9FUNG</name>
<evidence type="ECO:0000313" key="1">
    <source>
        <dbReference type="EMBL" id="KAJ2793246.1"/>
    </source>
</evidence>
<dbReference type="EMBL" id="JANBUN010002948">
    <property type="protein sequence ID" value="KAJ2793246.1"/>
    <property type="molecule type" value="Genomic_DNA"/>
</dbReference>
<accession>A0ACC1KR79</accession>
<gene>
    <name evidence="1" type="ORF">H4R21_005970</name>
</gene>
<proteinExistence type="predicted"/>
<evidence type="ECO:0000313" key="2">
    <source>
        <dbReference type="Proteomes" id="UP001140087"/>
    </source>
</evidence>
<feature type="non-terminal residue" evidence="1">
    <location>
        <position position="1"/>
    </location>
</feature>
<organism evidence="1 2">
    <name type="scientific">Coemansia helicoidea</name>
    <dbReference type="NCBI Taxonomy" id="1286919"/>
    <lineage>
        <taxon>Eukaryota</taxon>
        <taxon>Fungi</taxon>
        <taxon>Fungi incertae sedis</taxon>
        <taxon>Zoopagomycota</taxon>
        <taxon>Kickxellomycotina</taxon>
        <taxon>Kickxellomycetes</taxon>
        <taxon>Kickxellales</taxon>
        <taxon>Kickxellaceae</taxon>
        <taxon>Coemansia</taxon>
    </lineage>
</organism>